<evidence type="ECO:0000259" key="11">
    <source>
        <dbReference type="Pfam" id="PF00155"/>
    </source>
</evidence>
<dbReference type="FunFam" id="3.40.640.10:FF:000099">
    <property type="entry name" value="LL-diaminopimelate aminotransferase, chloroplastic"/>
    <property type="match status" value="1"/>
</dbReference>
<dbReference type="InterPro" id="IPR004838">
    <property type="entry name" value="NHTrfase_class1_PyrdxlP-BS"/>
</dbReference>
<feature type="binding site" evidence="9">
    <location>
        <position position="15"/>
    </location>
    <ligand>
        <name>substrate</name>
    </ligand>
</feature>
<evidence type="ECO:0000256" key="10">
    <source>
        <dbReference type="RuleBase" id="RU000481"/>
    </source>
</evidence>
<evidence type="ECO:0000256" key="9">
    <source>
        <dbReference type="HAMAP-Rule" id="MF_01642"/>
    </source>
</evidence>
<evidence type="ECO:0000313" key="13">
    <source>
        <dbReference type="Proteomes" id="UP000711407"/>
    </source>
</evidence>
<dbReference type="GO" id="GO:0010285">
    <property type="term" value="F:L,L-diaminopimelate aminotransferase activity"/>
    <property type="evidence" value="ECO:0007669"/>
    <property type="project" value="UniProtKB-UniRule"/>
</dbReference>
<dbReference type="AlphaFoldDB" id="A0A921E9T1"/>
<dbReference type="Pfam" id="PF00155">
    <property type="entry name" value="Aminotran_1_2"/>
    <property type="match status" value="1"/>
</dbReference>
<dbReference type="EMBL" id="DYXT01000038">
    <property type="protein sequence ID" value="HJE39557.1"/>
    <property type="molecule type" value="Genomic_DNA"/>
</dbReference>
<protein>
    <recommendedName>
        <fullName evidence="4 9">LL-diaminopimelate aminotransferase</fullName>
        <shortName evidence="9">DAP-AT</shortName>
        <shortName evidence="9">DAP-aminotransferase</shortName>
        <shortName evidence="9">LL-DAP-aminotransferase</shortName>
        <ecNumber evidence="3 9">2.6.1.83</ecNumber>
    </recommendedName>
</protein>
<organism evidence="12 13">
    <name type="scientific">Candidatus Amulumruptor caecigallinarius</name>
    <dbReference type="NCBI Taxonomy" id="2109911"/>
    <lineage>
        <taxon>Bacteria</taxon>
        <taxon>Pseudomonadati</taxon>
        <taxon>Bacteroidota</taxon>
        <taxon>Bacteroidia</taxon>
        <taxon>Bacteroidales</taxon>
        <taxon>Muribaculaceae</taxon>
        <taxon>Candidatus Amulumruptor</taxon>
    </lineage>
</organism>
<comment type="similarity">
    <text evidence="9">Belongs to the class-I pyridoxal-phosphate-dependent aminotransferase family. LL-diaminopimelate aminotransferase subfamily.</text>
</comment>
<reference evidence="12" key="2">
    <citation type="submission" date="2021-09" db="EMBL/GenBank/DDBJ databases">
        <authorList>
            <person name="Gilroy R."/>
        </authorList>
    </citation>
    <scope>NUCLEOTIDE SEQUENCE</scope>
    <source>
        <strain evidence="12">4100</strain>
    </source>
</reference>
<dbReference type="PROSITE" id="PS00105">
    <property type="entry name" value="AA_TRANSFER_CLASS_1"/>
    <property type="match status" value="1"/>
</dbReference>
<dbReference type="InterPro" id="IPR019942">
    <property type="entry name" value="DapL/ALD1"/>
</dbReference>
<evidence type="ECO:0000256" key="5">
    <source>
        <dbReference type="ARBA" id="ARBA00022576"/>
    </source>
</evidence>
<dbReference type="PANTHER" id="PTHR43144">
    <property type="entry name" value="AMINOTRANSFERASE"/>
    <property type="match status" value="1"/>
</dbReference>
<comment type="pathway">
    <text evidence="2 9">Amino-acid biosynthesis; L-lysine biosynthesis via DAP pathway; LL-2,6-diaminopimelate from (S)-tetrahydrodipicolinate (aminotransferase route): step 1/1.</text>
</comment>
<feature type="binding site" evidence="9">
    <location>
        <position position="292"/>
    </location>
    <ligand>
        <name>substrate</name>
    </ligand>
</feature>
<sequence length="410" mass="45156">MFKINDNFTKLQASYLFSQVAAKISAFMADNPGVEVIRMGIGDVTRPVCAAAIEAMHKAVDDEASAATFHGYGPEQGYAFLRDKIAMYDYNRRGIEVSADEIFISDGAKSDTGNIGDILSAAAKVAVTDPVYPVYVDTNVMAGRAGDLLADGRWSNIIYLPCTAANDFVPSLPTERPDVIYLCYPNNPTGTVLTREQLKAWVDYARANGCLILFDSAYEAYVTQPDVPRSIYEIEGAKKVAIEFRSYSKTAGFTGLRLGYTVVPKPLYGVGSDGSKVSLHSLWLRRQSTKFNGASYVIQRGAEALYSEEGSRQVKETVDYYMRNSRLLLEGVRGAGLQAFGGENSPYVWIKTPDGMDSWQFFDRMLSDLHIAGTPGVGFGPSGEGYFRLTAFNTYENTLKAVQRIKDWQL</sequence>
<dbReference type="Proteomes" id="UP000711407">
    <property type="component" value="Unassembled WGS sequence"/>
</dbReference>
<dbReference type="InterPro" id="IPR015421">
    <property type="entry name" value="PyrdxlP-dep_Trfase_major"/>
</dbReference>
<feature type="binding site" evidence="9">
    <location>
        <position position="388"/>
    </location>
    <ligand>
        <name>substrate</name>
    </ligand>
</feature>
<keyword evidence="5 9" id="KW-0032">Aminotransferase</keyword>
<dbReference type="NCBIfam" id="TIGR03542">
    <property type="entry name" value="DAPAT_plant"/>
    <property type="match status" value="1"/>
</dbReference>
<dbReference type="HAMAP" id="MF_01642">
    <property type="entry name" value="DapL_aminotrans_1"/>
    <property type="match status" value="1"/>
</dbReference>
<comment type="cofactor">
    <cofactor evidence="1 9 10">
        <name>pyridoxal 5'-phosphate</name>
        <dbReference type="ChEBI" id="CHEBI:597326"/>
    </cofactor>
</comment>
<gene>
    <name evidence="9" type="primary">dapL</name>
    <name evidence="12" type="ORF">K8V47_07370</name>
</gene>
<feature type="binding site" evidence="9">
    <location>
        <position position="257"/>
    </location>
    <ligand>
        <name>pyridoxal 5'-phosphate</name>
        <dbReference type="ChEBI" id="CHEBI:597326"/>
    </ligand>
</feature>
<feature type="binding site" evidence="9">
    <location>
        <position position="218"/>
    </location>
    <ligand>
        <name>pyridoxal 5'-phosphate</name>
        <dbReference type="ChEBI" id="CHEBI:597326"/>
    </ligand>
</feature>
<dbReference type="Gene3D" id="3.90.1150.10">
    <property type="entry name" value="Aspartate Aminotransferase, domain 1"/>
    <property type="match status" value="1"/>
</dbReference>
<feature type="binding site" evidence="9">
    <location>
        <position position="72"/>
    </location>
    <ligand>
        <name>pyridoxal 5'-phosphate</name>
        <dbReference type="ChEBI" id="CHEBI:597326"/>
    </ligand>
</feature>
<evidence type="ECO:0000256" key="8">
    <source>
        <dbReference type="ARBA" id="ARBA00051934"/>
    </source>
</evidence>
<feature type="binding site" evidence="9">
    <location>
        <begin position="246"/>
        <end position="248"/>
    </location>
    <ligand>
        <name>pyridoxal 5'-phosphate</name>
        <dbReference type="ChEBI" id="CHEBI:597326"/>
    </ligand>
</feature>
<evidence type="ECO:0000256" key="3">
    <source>
        <dbReference type="ARBA" id="ARBA00013138"/>
    </source>
</evidence>
<feature type="modified residue" description="N6-(pyridoxal phosphate)lysine" evidence="9">
    <location>
        <position position="249"/>
    </location>
</feature>
<evidence type="ECO:0000256" key="6">
    <source>
        <dbReference type="ARBA" id="ARBA00022679"/>
    </source>
</evidence>
<feature type="binding site" evidence="9">
    <location>
        <position position="132"/>
    </location>
    <ligand>
        <name>substrate</name>
    </ligand>
</feature>
<evidence type="ECO:0000256" key="7">
    <source>
        <dbReference type="ARBA" id="ARBA00022898"/>
    </source>
</evidence>
<feature type="binding site" evidence="9">
    <location>
        <position position="187"/>
    </location>
    <ligand>
        <name>pyridoxal 5'-phosphate</name>
        <dbReference type="ChEBI" id="CHEBI:597326"/>
    </ligand>
</feature>
<comment type="caution">
    <text evidence="12">The sequence shown here is derived from an EMBL/GenBank/DDBJ whole genome shotgun (WGS) entry which is preliminary data.</text>
</comment>
<dbReference type="InterPro" id="IPR015422">
    <property type="entry name" value="PyrdxlP-dep_Trfase_small"/>
</dbReference>
<keyword evidence="6 9" id="KW-0808">Transferase</keyword>
<feature type="binding site" evidence="9">
    <location>
        <position position="109"/>
    </location>
    <ligand>
        <name>substrate</name>
    </ligand>
</feature>
<comment type="catalytic activity">
    <reaction evidence="8 9">
        <text>(2S,6S)-2,6-diaminopimelate + 2-oxoglutarate = (S)-2,3,4,5-tetrahydrodipicolinate + L-glutamate + H2O + H(+)</text>
        <dbReference type="Rhea" id="RHEA:23988"/>
        <dbReference type="ChEBI" id="CHEBI:15377"/>
        <dbReference type="ChEBI" id="CHEBI:15378"/>
        <dbReference type="ChEBI" id="CHEBI:16810"/>
        <dbReference type="ChEBI" id="CHEBI:16845"/>
        <dbReference type="ChEBI" id="CHEBI:29985"/>
        <dbReference type="ChEBI" id="CHEBI:57609"/>
        <dbReference type="EC" id="2.6.1.83"/>
    </reaction>
</comment>
<dbReference type="InterPro" id="IPR015424">
    <property type="entry name" value="PyrdxlP-dep_Trfase"/>
</dbReference>
<feature type="binding site" evidence="9">
    <location>
        <begin position="108"/>
        <end position="109"/>
    </location>
    <ligand>
        <name>pyridoxal 5'-phosphate</name>
        <dbReference type="ChEBI" id="CHEBI:597326"/>
    </ligand>
</feature>
<feature type="binding site" evidence="9">
    <location>
        <position position="292"/>
    </location>
    <ligand>
        <name>pyridoxal 5'-phosphate</name>
        <dbReference type="ChEBI" id="CHEBI:597326"/>
    </ligand>
</feature>
<dbReference type="CDD" id="cd00609">
    <property type="entry name" value="AAT_like"/>
    <property type="match status" value="1"/>
</dbReference>
<dbReference type="InterPro" id="IPR004839">
    <property type="entry name" value="Aminotransferase_I/II_large"/>
</dbReference>
<evidence type="ECO:0000256" key="2">
    <source>
        <dbReference type="ARBA" id="ARBA00004982"/>
    </source>
</evidence>
<evidence type="ECO:0000256" key="4">
    <source>
        <dbReference type="ARBA" id="ARBA00018052"/>
    </source>
</evidence>
<reference evidence="12" key="1">
    <citation type="journal article" date="2021" name="PeerJ">
        <title>Extensive microbial diversity within the chicken gut microbiome revealed by metagenomics and culture.</title>
        <authorList>
            <person name="Gilroy R."/>
            <person name="Ravi A."/>
            <person name="Getino M."/>
            <person name="Pursley I."/>
            <person name="Horton D.L."/>
            <person name="Alikhan N.F."/>
            <person name="Baker D."/>
            <person name="Gharbi K."/>
            <person name="Hall N."/>
            <person name="Watson M."/>
            <person name="Adriaenssens E.M."/>
            <person name="Foster-Nyarko E."/>
            <person name="Jarju S."/>
            <person name="Secka A."/>
            <person name="Antonio M."/>
            <person name="Oren A."/>
            <person name="Chaudhuri R.R."/>
            <person name="La Ragione R."/>
            <person name="Hildebrand F."/>
            <person name="Pallen M.J."/>
        </authorList>
    </citation>
    <scope>NUCLEOTIDE SEQUENCE</scope>
    <source>
        <strain evidence="12">4100</strain>
    </source>
</reference>
<dbReference type="GO" id="GO:0030170">
    <property type="term" value="F:pyridoxal phosphate binding"/>
    <property type="evidence" value="ECO:0007669"/>
    <property type="project" value="UniProtKB-UniRule"/>
</dbReference>
<feature type="domain" description="Aminotransferase class I/classII large" evidence="11">
    <location>
        <begin position="35"/>
        <end position="405"/>
    </location>
</feature>
<dbReference type="Gene3D" id="3.40.640.10">
    <property type="entry name" value="Type I PLP-dependent aspartate aminotransferase-like (Major domain)"/>
    <property type="match status" value="1"/>
</dbReference>
<feature type="binding site" evidence="9">
    <location>
        <position position="42"/>
    </location>
    <ligand>
        <name>substrate</name>
    </ligand>
</feature>
<evidence type="ECO:0000256" key="1">
    <source>
        <dbReference type="ARBA" id="ARBA00001933"/>
    </source>
</evidence>
<accession>A0A921E9T1</accession>
<keyword evidence="7 9" id="KW-0663">Pyridoxal phosphate</keyword>
<comment type="function">
    <text evidence="9">Involved in the synthesis of meso-diaminopimelate (m-DAP or DL-DAP), required for both lysine and peptidoglycan biosynthesis. Catalyzes the direct conversion of tetrahydrodipicolinate to LL-diaminopimelate.</text>
</comment>
<dbReference type="GO" id="GO:0033362">
    <property type="term" value="P:lysine biosynthetic process via diaminopimelate, diaminopimelate-aminotransferase pathway"/>
    <property type="evidence" value="ECO:0007669"/>
    <property type="project" value="UniProtKB-UniRule"/>
</dbReference>
<comment type="subunit">
    <text evidence="9">Homodimer.</text>
</comment>
<feature type="binding site" evidence="9">
    <location>
        <position position="132"/>
    </location>
    <ligand>
        <name>pyridoxal 5'-phosphate</name>
        <dbReference type="ChEBI" id="CHEBI:597326"/>
    </ligand>
</feature>
<dbReference type="SUPFAM" id="SSF53383">
    <property type="entry name" value="PLP-dependent transferases"/>
    <property type="match status" value="1"/>
</dbReference>
<proteinExistence type="inferred from homology"/>
<dbReference type="EC" id="2.6.1.83" evidence="3 9"/>
<name>A0A921E9T1_9BACT</name>
<feature type="binding site" evidence="9">
    <location>
        <position position="187"/>
    </location>
    <ligand>
        <name>substrate</name>
    </ligand>
</feature>
<evidence type="ECO:0000313" key="12">
    <source>
        <dbReference type="EMBL" id="HJE39557.1"/>
    </source>
</evidence>